<dbReference type="SUPFAM" id="SSF53756">
    <property type="entry name" value="UDP-Glycosyltransferase/glycogen phosphorylase"/>
    <property type="match status" value="1"/>
</dbReference>
<evidence type="ECO:0000313" key="6">
    <source>
        <dbReference type="EMBL" id="CAE0764635.1"/>
    </source>
</evidence>
<gene>
    <name evidence="6" type="ORF">PCAR00345_LOCUS17247</name>
</gene>
<keyword evidence="2" id="KW-0328">Glycosyltransferase</keyword>
<reference evidence="6" key="1">
    <citation type="submission" date="2021-01" db="EMBL/GenBank/DDBJ databases">
        <authorList>
            <person name="Corre E."/>
            <person name="Pelletier E."/>
            <person name="Niang G."/>
            <person name="Scheremetjew M."/>
            <person name="Finn R."/>
            <person name="Kale V."/>
            <person name="Holt S."/>
            <person name="Cochrane G."/>
            <person name="Meng A."/>
            <person name="Brown T."/>
            <person name="Cohen L."/>
        </authorList>
    </citation>
    <scope>NUCLEOTIDE SEQUENCE</scope>
    <source>
        <strain evidence="6">CCMP645</strain>
    </source>
</reference>
<organism evidence="6">
    <name type="scientific">Chrysotila carterae</name>
    <name type="common">Marine alga</name>
    <name type="synonym">Syracosphaera carterae</name>
    <dbReference type="NCBI Taxonomy" id="13221"/>
    <lineage>
        <taxon>Eukaryota</taxon>
        <taxon>Haptista</taxon>
        <taxon>Haptophyta</taxon>
        <taxon>Prymnesiophyceae</taxon>
        <taxon>Isochrysidales</taxon>
        <taxon>Isochrysidaceae</taxon>
        <taxon>Chrysotila</taxon>
    </lineage>
</organism>
<evidence type="ECO:0000256" key="2">
    <source>
        <dbReference type="ARBA" id="ARBA00022676"/>
    </source>
</evidence>
<keyword evidence="4" id="KW-0175">Coiled coil</keyword>
<dbReference type="PANTHER" id="PTHR10788:SF106">
    <property type="entry name" value="BCDNA.GH08860"/>
    <property type="match status" value="1"/>
</dbReference>
<dbReference type="InterPro" id="IPR001830">
    <property type="entry name" value="Glyco_trans_20"/>
</dbReference>
<dbReference type="SUPFAM" id="SSF56784">
    <property type="entry name" value="HAD-like"/>
    <property type="match status" value="1"/>
</dbReference>
<feature type="compositionally biased region" description="Basic and acidic residues" evidence="5">
    <location>
        <begin position="1252"/>
        <end position="1261"/>
    </location>
</feature>
<dbReference type="Gene3D" id="3.40.50.2000">
    <property type="entry name" value="Glycogen Phosphorylase B"/>
    <property type="match status" value="2"/>
</dbReference>
<protein>
    <recommendedName>
        <fullName evidence="7">Alpha,alpha-trehalose-phosphate synthase (UDP-forming)</fullName>
    </recommendedName>
</protein>
<comment type="similarity">
    <text evidence="1">In the N-terminal section; belongs to the glycosyltransferase 20 family.</text>
</comment>
<dbReference type="FunFam" id="3.40.50.2000:FF:000010">
    <property type="entry name" value="Alpha,alpha-trehalose-phosphate synthase"/>
    <property type="match status" value="1"/>
</dbReference>
<dbReference type="EMBL" id="HBIZ01027214">
    <property type="protein sequence ID" value="CAE0764635.1"/>
    <property type="molecule type" value="Transcribed_RNA"/>
</dbReference>
<dbReference type="GO" id="GO:0005992">
    <property type="term" value="P:trehalose biosynthetic process"/>
    <property type="evidence" value="ECO:0007669"/>
    <property type="project" value="InterPro"/>
</dbReference>
<evidence type="ECO:0000256" key="1">
    <source>
        <dbReference type="ARBA" id="ARBA00005409"/>
    </source>
</evidence>
<sequence>MSTSTAMRNAAAELELAHKKRREKDHELRLMSKLQELNRQLDAERVRVKEKKKEEEQKTRLIVAANRLPVTPAYDEETGEWHFKRSSGGLVSAFLGVKTFEITWIGWVGVDVPEEAREGIAARLRQQQPFRCIPVWLDEDTADLYYNGFSNNVLWPLLHYIPLSMLDSHTTLAETQWEAYQAANKAFADVILPEVRETDLVWVQDYHLMLLPKYLRDASPQLSIGWFLHTPFATSEMYRTLPHREEILRGILGADLCGFHIYDYVRHFHTSCARVLTIGGDQGITEGNDGIFDHASRRSICVDTFPIGIEPHKFEEALETKAVKDKIIEMQRRFDGKKVLLGIDRLDYVKGLPHKLKALEYFLKNYPQWRGKVVLLQIAVPSRTEVPGYQKLRSNVHRLVSRINGTYGSLDDVPIHYLDQSMGFNELCALYFRADVMFVTSLRDGMNLVSFEFIACQKKRCGVLVLSEFAGAAQALGAGALLINPYNTDDVAVTLHQALNMPQKEREDRFMYMHAHILSHTSQEWAEQFVASLRHARQTSNYDAGPFSELSEAKQLPTHNVVASYKASENSGGARLIVLGLMGTLIDYDSFMNMEPLLPSVRRNLATLALVPNNTVVVCSGRERALMNEWLGDLPIWLVAENGLFIRPPTETGDGAAAWEMLKDDIDNSWMDPLKSIFKYFEARTPGTVTEMQEYTMTWHFNVDNDDFAEVQAGNLQTHLTKVSGRAPVEVGLDMKRVEVRPYGVSKGAALAAILDRLLCTRGGGSRFASANSLYAASESSSESSSALPMASSTALAHAADGSLGERNHFKWVLCVGEVMARDEDLFTTLQGLFDYEDAGVNTSVSERGFDASNSLFTCCVAKTLSQAEYYLEDFNATAGLLDLLAHVTHDAAQLGGSMSPQQPSVLERLPQLLRALVGKQLLFLLDYEGCETAAEGSLRDSHAFNERDDDAASSNSGSFRRESSAGPNRASRSSLASHPLGGFPSEFIKLVTLYPTAVVTRQTAAPEEREGRSESGGGDSLPRDLGEISGVRILPFPRTSSQFGSRNTEDKDRRATLQEQTIDYEASYGVALESCNAKLTEKLKEIGAQHVTIEDNNFSMSVVLRGASDEEQTIVREAVLEMVRTEFPMLRCTEGRQALEVRPDVDWNRAKAAKAVIETVVERMTEALGLRGVLPIYIGQDEAFRNIREVHDGIDILVTGGPAAQSYFLRDVSQVGQLFRWLTEQHGAGVTVRGGKLSRRQPPMPVLGAGSKHEARDWHSRALPARAQPRHVAPDMSGNRHSQ</sequence>
<dbReference type="InterPro" id="IPR036412">
    <property type="entry name" value="HAD-like_sf"/>
</dbReference>
<evidence type="ECO:0000256" key="5">
    <source>
        <dbReference type="SAM" id="MobiDB-lite"/>
    </source>
</evidence>
<feature type="region of interest" description="Disordered" evidence="5">
    <location>
        <begin position="942"/>
        <end position="978"/>
    </location>
</feature>
<dbReference type="GO" id="GO:0003825">
    <property type="term" value="F:alpha,alpha-trehalose-phosphate synthase (UDP-forming) activity"/>
    <property type="evidence" value="ECO:0007669"/>
    <property type="project" value="TreeGrafter"/>
</dbReference>
<dbReference type="Pfam" id="PF02358">
    <property type="entry name" value="Trehalose_PPase"/>
    <property type="match status" value="2"/>
</dbReference>
<keyword evidence="3" id="KW-0808">Transferase</keyword>
<feature type="region of interest" description="Disordered" evidence="5">
    <location>
        <begin position="1233"/>
        <end position="1284"/>
    </location>
</feature>
<dbReference type="NCBIfam" id="NF011071">
    <property type="entry name" value="PRK14501.1"/>
    <property type="match status" value="1"/>
</dbReference>
<dbReference type="CDD" id="cd03788">
    <property type="entry name" value="GT20_TPS"/>
    <property type="match status" value="1"/>
</dbReference>
<feature type="region of interest" description="Disordered" evidence="5">
    <location>
        <begin position="1002"/>
        <end position="1025"/>
    </location>
</feature>
<dbReference type="InterPro" id="IPR023214">
    <property type="entry name" value="HAD_sf"/>
</dbReference>
<proteinExistence type="inferred from homology"/>
<dbReference type="PANTHER" id="PTHR10788">
    <property type="entry name" value="TREHALOSE-6-PHOSPHATE SYNTHASE"/>
    <property type="match status" value="1"/>
</dbReference>
<dbReference type="InterPro" id="IPR003337">
    <property type="entry name" value="Trehalose_PPase"/>
</dbReference>
<evidence type="ECO:0000256" key="3">
    <source>
        <dbReference type="ARBA" id="ARBA00022679"/>
    </source>
</evidence>
<dbReference type="GO" id="GO:0004805">
    <property type="term" value="F:trehalose-phosphatase activity"/>
    <property type="evidence" value="ECO:0007669"/>
    <property type="project" value="TreeGrafter"/>
</dbReference>
<evidence type="ECO:0008006" key="7">
    <source>
        <dbReference type="Google" id="ProtNLM"/>
    </source>
</evidence>
<evidence type="ECO:0000256" key="4">
    <source>
        <dbReference type="SAM" id="Coils"/>
    </source>
</evidence>
<dbReference type="GO" id="GO:0005829">
    <property type="term" value="C:cytosol"/>
    <property type="evidence" value="ECO:0007669"/>
    <property type="project" value="TreeGrafter"/>
</dbReference>
<dbReference type="Pfam" id="PF00982">
    <property type="entry name" value="Glyco_transf_20"/>
    <property type="match status" value="1"/>
</dbReference>
<accession>A0A7S4BFY2</accession>
<feature type="coiled-coil region" evidence="4">
    <location>
        <begin position="31"/>
        <end position="58"/>
    </location>
</feature>
<dbReference type="Gene3D" id="3.40.50.1000">
    <property type="entry name" value="HAD superfamily/HAD-like"/>
    <property type="match status" value="2"/>
</dbReference>
<name>A0A7S4BFY2_CHRCT</name>